<evidence type="ECO:0000313" key="2">
    <source>
        <dbReference type="EMBL" id="AWR95047.1"/>
    </source>
</evidence>
<keyword evidence="1" id="KW-0175">Coiled coil</keyword>
<dbReference type="AlphaFoldDB" id="A0A2U9IG67"/>
<name>A0A2U9IG67_9CREN</name>
<dbReference type="Proteomes" id="UP000248044">
    <property type="component" value="Chromosome"/>
</dbReference>
<keyword evidence="3" id="KW-1185">Reference proteome</keyword>
<evidence type="ECO:0000313" key="3">
    <source>
        <dbReference type="Proteomes" id="UP000248044"/>
    </source>
</evidence>
<proteinExistence type="predicted"/>
<dbReference type="KEGG" id="abri:DFR85_10995"/>
<gene>
    <name evidence="2" type="ORF">DFR85_10995</name>
</gene>
<dbReference type="OrthoDB" id="39455at2157"/>
<protein>
    <recommendedName>
        <fullName evidence="4">C2H2-type domain-containing protein</fullName>
    </recommendedName>
</protein>
<evidence type="ECO:0008006" key="4">
    <source>
        <dbReference type="Google" id="ProtNLM"/>
    </source>
</evidence>
<dbReference type="EMBL" id="CP029289">
    <property type="protein sequence ID" value="AWR95047.1"/>
    <property type="molecule type" value="Genomic_DNA"/>
</dbReference>
<reference evidence="2 3" key="1">
    <citation type="submission" date="2018-05" db="EMBL/GenBank/DDBJ databases">
        <title>Complete Genome Sequences of Extremely Thermoacidophilic, Metal-Mobilizing Type-Strain Members of the Archaeal Family Sulfolobaceae: Acidianus brierleyi DSM-1651T, Acidianus sulfidivorans DSM-18786T, Metallosphaera hakonensis DSM-7519T, and Metallosphaera prunae DSM-10039T.</title>
        <authorList>
            <person name="Counts J.A."/>
            <person name="Kelly R.M."/>
        </authorList>
    </citation>
    <scope>NUCLEOTIDE SEQUENCE [LARGE SCALE GENOMIC DNA]</scope>
    <source>
        <strain evidence="2 3">DSM 1651</strain>
    </source>
</reference>
<dbReference type="GeneID" id="36832689"/>
<evidence type="ECO:0000256" key="1">
    <source>
        <dbReference type="SAM" id="Coils"/>
    </source>
</evidence>
<sequence length="193" mass="22484">MITLFKALIMLGFEKVAPRTLQRGQVTVRVNFGYDVKWHIDTPLGSATYYSQKAALHGLVLRLAISKEDLEFLASIGLDYAKTELENFEKTMKRIESNDQKAIQNFLKKEDFSKSTKNEEDYFYDIKRQFIKQTIYPRLTQILLENRGRCPICGRIFQDAPSFYNHINMTSVMQKQHKEFLKNVMSEVTGEIP</sequence>
<dbReference type="RefSeq" id="WP_110270928.1">
    <property type="nucleotide sequence ID" value="NZ_CP029289.2"/>
</dbReference>
<feature type="coiled-coil region" evidence="1">
    <location>
        <begin position="78"/>
        <end position="105"/>
    </location>
</feature>
<organism evidence="2 3">
    <name type="scientific">Acidianus brierleyi</name>
    <dbReference type="NCBI Taxonomy" id="41673"/>
    <lineage>
        <taxon>Archaea</taxon>
        <taxon>Thermoproteota</taxon>
        <taxon>Thermoprotei</taxon>
        <taxon>Sulfolobales</taxon>
        <taxon>Sulfolobaceae</taxon>
        <taxon>Acidianus</taxon>
    </lineage>
</organism>
<accession>A0A2U9IG67</accession>